<sequence>TGGHQPGGGVGIGVYQSGGGGYLTGGGIDGFPNGDGGGYDGYSRDTKMYSNKVAMSSTYPSGRGLHGPVEYGDQPSYARGHDLQGQAYRNGQSTYDDPGTVSPGYSGGDPTYPSSMGVNHPISSSNEIYPPSVFTMGRHPEPTPAATYHPSSSVRAPPVTINPNSQHLPPVGNAVYYGTSMGHAGPQSYYCSPNEQLPMNPATMGLGPHLASAPAGTTDSRHGAQYYNIDTCRPNHRALHQRDMRMTVPTPTARGDPQGVIEIDVINKYKMKRSPKDLKNSLKNSQTTSRSRRQLAPPLVQEYVYAIQRNGKSASTGRACSNYTLGTPLRKRIKQ</sequence>
<evidence type="ECO:0000256" key="1">
    <source>
        <dbReference type="SAM" id="MobiDB-lite"/>
    </source>
</evidence>
<accession>A0A7J6U352</accession>
<name>A0A7J6U352_PEROL</name>
<gene>
    <name evidence="2" type="ORF">FOZ63_012047</name>
</gene>
<feature type="region of interest" description="Disordered" evidence="1">
    <location>
        <begin position="272"/>
        <end position="296"/>
    </location>
</feature>
<feature type="non-terminal residue" evidence="2">
    <location>
        <position position="1"/>
    </location>
</feature>
<keyword evidence="3" id="KW-1185">Reference proteome</keyword>
<dbReference type="EMBL" id="JABANO010006759">
    <property type="protein sequence ID" value="KAF4751247.1"/>
    <property type="molecule type" value="Genomic_DNA"/>
</dbReference>
<comment type="caution">
    <text evidence="2">The sequence shown here is derived from an EMBL/GenBank/DDBJ whole genome shotgun (WGS) entry which is preliminary data.</text>
</comment>
<feature type="region of interest" description="Disordered" evidence="1">
    <location>
        <begin position="311"/>
        <end position="335"/>
    </location>
</feature>
<protein>
    <submittedName>
        <fullName evidence="2">Uncharacterized protein</fullName>
    </submittedName>
</protein>
<reference evidence="2 3" key="1">
    <citation type="submission" date="2020-04" db="EMBL/GenBank/DDBJ databases">
        <title>Perkinsus olseni comparative genomics.</title>
        <authorList>
            <person name="Bogema D.R."/>
        </authorList>
    </citation>
    <scope>NUCLEOTIDE SEQUENCE [LARGE SCALE GENOMIC DNA]</scope>
    <source>
        <strain evidence="2 3">ATCC PRA-207</strain>
    </source>
</reference>
<dbReference type="Proteomes" id="UP000553632">
    <property type="component" value="Unassembled WGS sequence"/>
</dbReference>
<dbReference type="AlphaFoldDB" id="A0A7J6U352"/>
<feature type="compositionally biased region" description="Polar residues" evidence="1">
    <location>
        <begin position="311"/>
        <end position="325"/>
    </location>
</feature>
<proteinExistence type="predicted"/>
<evidence type="ECO:0000313" key="3">
    <source>
        <dbReference type="Proteomes" id="UP000553632"/>
    </source>
</evidence>
<evidence type="ECO:0000313" key="2">
    <source>
        <dbReference type="EMBL" id="KAF4751247.1"/>
    </source>
</evidence>
<organism evidence="2 3">
    <name type="scientific">Perkinsus olseni</name>
    <name type="common">Perkinsus atlanticus</name>
    <dbReference type="NCBI Taxonomy" id="32597"/>
    <lineage>
        <taxon>Eukaryota</taxon>
        <taxon>Sar</taxon>
        <taxon>Alveolata</taxon>
        <taxon>Perkinsozoa</taxon>
        <taxon>Perkinsea</taxon>
        <taxon>Perkinsida</taxon>
        <taxon>Perkinsidae</taxon>
        <taxon>Perkinsus</taxon>
    </lineage>
</organism>
<feature type="non-terminal residue" evidence="2">
    <location>
        <position position="335"/>
    </location>
</feature>